<dbReference type="Pfam" id="PF11015">
    <property type="entry name" value="DUF2853"/>
    <property type="match status" value="1"/>
</dbReference>
<accession>A0A518ETR6</accession>
<proteinExistence type="predicted"/>
<dbReference type="OrthoDB" id="9812542at2"/>
<dbReference type="EMBL" id="CP036434">
    <property type="protein sequence ID" value="QDV07486.1"/>
    <property type="molecule type" value="Genomic_DNA"/>
</dbReference>
<dbReference type="SUPFAM" id="SSF158587">
    <property type="entry name" value="Jann4075-like"/>
    <property type="match status" value="1"/>
</dbReference>
<protein>
    <recommendedName>
        <fullName evidence="3">DUF2853 domain-containing protein</fullName>
    </recommendedName>
</protein>
<evidence type="ECO:0008006" key="3">
    <source>
        <dbReference type="Google" id="ProtNLM"/>
    </source>
</evidence>
<dbReference type="InterPro" id="IPR021274">
    <property type="entry name" value="DUF2853"/>
</dbReference>
<organism evidence="1 2">
    <name type="scientific">Saltatorellus ferox</name>
    <dbReference type="NCBI Taxonomy" id="2528018"/>
    <lineage>
        <taxon>Bacteria</taxon>
        <taxon>Pseudomonadati</taxon>
        <taxon>Planctomycetota</taxon>
        <taxon>Planctomycetia</taxon>
        <taxon>Planctomycetia incertae sedis</taxon>
        <taxon>Saltatorellus</taxon>
    </lineage>
</organism>
<reference evidence="1 2" key="1">
    <citation type="submission" date="2019-02" db="EMBL/GenBank/DDBJ databases">
        <title>Deep-cultivation of Planctomycetes and their phenomic and genomic characterization uncovers novel biology.</title>
        <authorList>
            <person name="Wiegand S."/>
            <person name="Jogler M."/>
            <person name="Boedeker C."/>
            <person name="Pinto D."/>
            <person name="Vollmers J."/>
            <person name="Rivas-Marin E."/>
            <person name="Kohn T."/>
            <person name="Peeters S.H."/>
            <person name="Heuer A."/>
            <person name="Rast P."/>
            <person name="Oberbeckmann S."/>
            <person name="Bunk B."/>
            <person name="Jeske O."/>
            <person name="Meyerdierks A."/>
            <person name="Storesund J.E."/>
            <person name="Kallscheuer N."/>
            <person name="Luecker S."/>
            <person name="Lage O.M."/>
            <person name="Pohl T."/>
            <person name="Merkel B.J."/>
            <person name="Hornburger P."/>
            <person name="Mueller R.-W."/>
            <person name="Bruemmer F."/>
            <person name="Labrenz M."/>
            <person name="Spormann A.M."/>
            <person name="Op den Camp H."/>
            <person name="Overmann J."/>
            <person name="Amann R."/>
            <person name="Jetten M.S.M."/>
            <person name="Mascher T."/>
            <person name="Medema M.H."/>
            <person name="Devos D.P."/>
            <person name="Kaster A.-K."/>
            <person name="Ovreas L."/>
            <person name="Rohde M."/>
            <person name="Galperin M.Y."/>
            <person name="Jogler C."/>
        </authorList>
    </citation>
    <scope>NUCLEOTIDE SEQUENCE [LARGE SCALE GENOMIC DNA]</scope>
    <source>
        <strain evidence="1 2">Poly30</strain>
    </source>
</reference>
<keyword evidence="2" id="KW-1185">Reference proteome</keyword>
<evidence type="ECO:0000313" key="1">
    <source>
        <dbReference type="EMBL" id="QDV07486.1"/>
    </source>
</evidence>
<dbReference type="Gene3D" id="1.10.238.120">
    <property type="entry name" value="Jann4075-like"/>
    <property type="match status" value="1"/>
</dbReference>
<dbReference type="AlphaFoldDB" id="A0A518ETR6"/>
<gene>
    <name evidence="1" type="ORF">Poly30_30120</name>
</gene>
<evidence type="ECO:0000313" key="2">
    <source>
        <dbReference type="Proteomes" id="UP000320390"/>
    </source>
</evidence>
<dbReference type="Proteomes" id="UP000320390">
    <property type="component" value="Chromosome"/>
</dbReference>
<dbReference type="RefSeq" id="WP_145198556.1">
    <property type="nucleotide sequence ID" value="NZ_CP036434.1"/>
</dbReference>
<name>A0A518ETR6_9BACT</name>
<dbReference type="InterPro" id="IPR023154">
    <property type="entry name" value="Jann4075-like_sf"/>
</dbReference>
<sequence>MSKLDDVLTKCKDQMTKQGIEIDETLLTNVAKALGPSIYNADALVVATGDEGEMQTVKNWVTKKLGVEAGAEMDACLARCTEKIGKSNTKKLRPVFYYLITKDLGKESVFA</sequence>